<dbReference type="eggNOG" id="KOG0907">
    <property type="taxonomic scope" value="Eukaryota"/>
</dbReference>
<gene>
    <name evidence="2" type="ORF">TVAG_081410</name>
    <name evidence="3" type="ORF">TVAG_371200</name>
</gene>
<feature type="domain" description="Thioredoxin" evidence="1">
    <location>
        <begin position="1"/>
        <end position="116"/>
    </location>
</feature>
<dbReference type="OrthoDB" id="2121326at2759"/>
<dbReference type="PANTHER" id="PTHR10438">
    <property type="entry name" value="THIOREDOXIN"/>
    <property type="match status" value="1"/>
</dbReference>
<dbReference type="InterPro" id="IPR036249">
    <property type="entry name" value="Thioredoxin-like_sf"/>
</dbReference>
<dbReference type="STRING" id="5722.A2GBZ3"/>
<dbReference type="AlphaFoldDB" id="A2GBZ3"/>
<name>A2GBZ3_TRIV3</name>
<dbReference type="VEuPathDB" id="TrichDB:TVAGG3_0814040"/>
<evidence type="ECO:0000313" key="3">
    <source>
        <dbReference type="EMBL" id="EAX85325.1"/>
    </source>
</evidence>
<dbReference type="Pfam" id="PF00085">
    <property type="entry name" value="Thioredoxin"/>
    <property type="match status" value="1"/>
</dbReference>
<dbReference type="FunCoup" id="A2GBZ3">
    <property type="interactions" value="422"/>
</dbReference>
<proteinExistence type="predicted"/>
<dbReference type="RefSeq" id="XP_001298255.1">
    <property type="nucleotide sequence ID" value="XM_001298254.1"/>
</dbReference>
<evidence type="ECO:0000313" key="2">
    <source>
        <dbReference type="EMBL" id="EAX82592.1"/>
    </source>
</evidence>
<dbReference type="EMBL" id="DS114984">
    <property type="protein sequence ID" value="EAX85325.1"/>
    <property type="molecule type" value="Genomic_DNA"/>
</dbReference>
<protein>
    <submittedName>
        <fullName evidence="3">Thioredoxin family protein</fullName>
    </submittedName>
</protein>
<reference evidence="3" key="1">
    <citation type="submission" date="2006-10" db="EMBL/GenBank/DDBJ databases">
        <authorList>
            <person name="Amadeo P."/>
            <person name="Zhao Q."/>
            <person name="Wortman J."/>
            <person name="Fraser-Liggett C."/>
            <person name="Carlton J."/>
        </authorList>
    </citation>
    <scope>NUCLEOTIDE SEQUENCE</scope>
    <source>
        <strain evidence="3">G3</strain>
    </source>
</reference>
<evidence type="ECO:0000313" key="4">
    <source>
        <dbReference type="Proteomes" id="UP000001542"/>
    </source>
</evidence>
<dbReference type="Gene3D" id="3.40.30.10">
    <property type="entry name" value="Glutaredoxin"/>
    <property type="match status" value="1"/>
</dbReference>
<dbReference type="PROSITE" id="PS51352">
    <property type="entry name" value="THIOREDOXIN_2"/>
    <property type="match status" value="1"/>
</dbReference>
<evidence type="ECO:0000259" key="1">
    <source>
        <dbReference type="PROSITE" id="PS51352"/>
    </source>
</evidence>
<keyword evidence="4" id="KW-1185">Reference proteome</keyword>
<dbReference type="KEGG" id="tva:4742965"/>
<dbReference type="Proteomes" id="UP000001542">
    <property type="component" value="Unassembled WGS sequence"/>
</dbReference>
<dbReference type="PANTHER" id="PTHR10438:SF468">
    <property type="entry name" value="THIOREDOXIN-1-RELATED"/>
    <property type="match status" value="1"/>
</dbReference>
<dbReference type="InterPro" id="IPR013766">
    <property type="entry name" value="Thioredoxin_domain"/>
</dbReference>
<dbReference type="SUPFAM" id="SSF52833">
    <property type="entry name" value="Thioredoxin-like"/>
    <property type="match status" value="1"/>
</dbReference>
<dbReference type="CDD" id="cd02947">
    <property type="entry name" value="TRX_family"/>
    <property type="match status" value="1"/>
</dbReference>
<reference evidence="3" key="2">
    <citation type="journal article" date="2007" name="Science">
        <title>Draft genome sequence of the sexually transmitted pathogen Trichomonas vaginalis.</title>
        <authorList>
            <person name="Carlton J.M."/>
            <person name="Hirt R.P."/>
            <person name="Silva J.C."/>
            <person name="Delcher A.L."/>
            <person name="Schatz M."/>
            <person name="Zhao Q."/>
            <person name="Wortman J.R."/>
            <person name="Bidwell S.L."/>
            <person name="Alsmark U.C.M."/>
            <person name="Besteiro S."/>
            <person name="Sicheritz-Ponten T."/>
            <person name="Noel C.J."/>
            <person name="Dacks J.B."/>
            <person name="Foster P.G."/>
            <person name="Simillion C."/>
            <person name="Van de Peer Y."/>
            <person name="Miranda-Saavedra D."/>
            <person name="Barton G.J."/>
            <person name="Westrop G.D."/>
            <person name="Mueller S."/>
            <person name="Dessi D."/>
            <person name="Fiori P.L."/>
            <person name="Ren Q."/>
            <person name="Paulsen I."/>
            <person name="Zhang H."/>
            <person name="Bastida-Corcuera F.D."/>
            <person name="Simoes-Barbosa A."/>
            <person name="Brown M.T."/>
            <person name="Hayes R.D."/>
            <person name="Mukherjee M."/>
            <person name="Okumura C.Y."/>
            <person name="Schneider R."/>
            <person name="Smith A.J."/>
            <person name="Vanacova S."/>
            <person name="Villalvazo M."/>
            <person name="Haas B.J."/>
            <person name="Pertea M."/>
            <person name="Feldblyum T.V."/>
            <person name="Utterback T.R."/>
            <person name="Shu C.L."/>
            <person name="Osoegawa K."/>
            <person name="de Jong P.J."/>
            <person name="Hrdy I."/>
            <person name="Horvathova L."/>
            <person name="Zubacova Z."/>
            <person name="Dolezal P."/>
            <person name="Malik S.B."/>
            <person name="Logsdon J.M. Jr."/>
            <person name="Henze K."/>
            <person name="Gupta A."/>
            <person name="Wang C.C."/>
            <person name="Dunne R.L."/>
            <person name="Upcroft J.A."/>
            <person name="Upcroft P."/>
            <person name="White O."/>
            <person name="Salzberg S.L."/>
            <person name="Tang P."/>
            <person name="Chiu C.-H."/>
            <person name="Lee Y.-S."/>
            <person name="Embley T.M."/>
            <person name="Coombs G.H."/>
            <person name="Mottram J.C."/>
            <person name="Tachezy J."/>
            <person name="Fraser-Liggett C.M."/>
            <person name="Johnson P.J."/>
        </authorList>
    </citation>
    <scope>NUCLEOTIDE SEQUENCE [LARGE SCALE GENOMIC DNA]</scope>
    <source>
        <strain evidence="3">G3</strain>
    </source>
</reference>
<organism evidence="3 4">
    <name type="scientific">Trichomonas vaginalis (strain ATCC PRA-98 / G3)</name>
    <dbReference type="NCBI Taxonomy" id="412133"/>
    <lineage>
        <taxon>Eukaryota</taxon>
        <taxon>Metamonada</taxon>
        <taxon>Parabasalia</taxon>
        <taxon>Trichomonadida</taxon>
        <taxon>Trichomonadidae</taxon>
        <taxon>Trichomonas</taxon>
    </lineage>
</organism>
<dbReference type="VEuPathDB" id="TrichDB:TVAG_371200"/>
<dbReference type="SMR" id="A2GBZ3"/>
<dbReference type="InterPro" id="IPR050620">
    <property type="entry name" value="Thioredoxin_H-type-like"/>
</dbReference>
<sequence>MSSSDSIIDFTGGLKELKELIQQKKSLIVVDVYASWCGGCKVLGQRLPIISEKNPDVTFIKVDCEKNEVVGCHFDPPSLPGIYFLRADSSKEGYKILDEMYGANIQKIEDLIAKYK</sequence>
<accession>A2GBZ3</accession>
<dbReference type="EMBL" id="DS116573">
    <property type="protein sequence ID" value="EAX82592.1"/>
    <property type="molecule type" value="Genomic_DNA"/>
</dbReference>